<reference evidence="1" key="1">
    <citation type="submission" date="2014-09" db="EMBL/GenBank/DDBJ databases">
        <authorList>
            <person name="Magalhaes I.L.F."/>
            <person name="Oliveira U."/>
            <person name="Santos F.R."/>
            <person name="Vidigal T.H.D.A."/>
            <person name="Brescovit A.D."/>
            <person name="Santos A.J."/>
        </authorList>
    </citation>
    <scope>NUCLEOTIDE SEQUENCE</scope>
    <source>
        <tissue evidence="1">Shoot tissue taken approximately 20 cm above the soil surface</tissue>
    </source>
</reference>
<sequence>MYLSYPDLQELKLCTACSLAGYHRLEQMFHSYNLLFPLEQLRYWYRHFLSLILVVEKMT</sequence>
<dbReference type="EMBL" id="GBRH01199096">
    <property type="protein sequence ID" value="JAD98799.1"/>
    <property type="molecule type" value="Transcribed_RNA"/>
</dbReference>
<name>A0A0A9EDF8_ARUDO</name>
<proteinExistence type="predicted"/>
<dbReference type="AlphaFoldDB" id="A0A0A9EDF8"/>
<accession>A0A0A9EDF8</accession>
<organism evidence="1">
    <name type="scientific">Arundo donax</name>
    <name type="common">Giant reed</name>
    <name type="synonym">Donax arundinaceus</name>
    <dbReference type="NCBI Taxonomy" id="35708"/>
    <lineage>
        <taxon>Eukaryota</taxon>
        <taxon>Viridiplantae</taxon>
        <taxon>Streptophyta</taxon>
        <taxon>Embryophyta</taxon>
        <taxon>Tracheophyta</taxon>
        <taxon>Spermatophyta</taxon>
        <taxon>Magnoliopsida</taxon>
        <taxon>Liliopsida</taxon>
        <taxon>Poales</taxon>
        <taxon>Poaceae</taxon>
        <taxon>PACMAD clade</taxon>
        <taxon>Arundinoideae</taxon>
        <taxon>Arundineae</taxon>
        <taxon>Arundo</taxon>
    </lineage>
</organism>
<evidence type="ECO:0000313" key="1">
    <source>
        <dbReference type="EMBL" id="JAD98799.1"/>
    </source>
</evidence>
<reference evidence="1" key="2">
    <citation type="journal article" date="2015" name="Data Brief">
        <title>Shoot transcriptome of the giant reed, Arundo donax.</title>
        <authorList>
            <person name="Barrero R.A."/>
            <person name="Guerrero F.D."/>
            <person name="Moolhuijzen P."/>
            <person name="Goolsby J.A."/>
            <person name="Tidwell J."/>
            <person name="Bellgard S.E."/>
            <person name="Bellgard M.I."/>
        </authorList>
    </citation>
    <scope>NUCLEOTIDE SEQUENCE</scope>
    <source>
        <tissue evidence="1">Shoot tissue taken approximately 20 cm above the soil surface</tissue>
    </source>
</reference>
<protein>
    <submittedName>
        <fullName evidence="1">Uncharacterized protein</fullName>
    </submittedName>
</protein>